<sequence length="242" mass="28153">MKNIYILIFISASIACSNTMGSKQQKIDEKTIYANSEQDLNKKYLDIKNYIRDNQPELKYLVDNQRAWLKNRNVKCQFDGKNLNFENYKCLSDSNYLKVQDFKKNYLNFDSLENSLIRPFSYTDGIGKKLEIGGCWCSESMIKILKDKIYVYQACDDKLKTPRIYKIVGKKIGEFSVEYQIDTNNNGVAEFNLSFVTNGKNVWNVVPTVFRKDDLINLNFSINYTTDIDINVEKLDCSDSEE</sequence>
<dbReference type="Pfam" id="PF07007">
    <property type="entry name" value="LprI"/>
    <property type="match status" value="1"/>
</dbReference>
<dbReference type="Proteomes" id="UP000280405">
    <property type="component" value="Unassembled WGS sequence"/>
</dbReference>
<keyword evidence="3" id="KW-1185">Reference proteome</keyword>
<evidence type="ECO:0000313" key="3">
    <source>
        <dbReference type="Proteomes" id="UP000280405"/>
    </source>
</evidence>
<feature type="domain" description="Lysozyme inhibitor LprI-like N-terminal" evidence="1">
    <location>
        <begin position="16"/>
        <end position="93"/>
    </location>
</feature>
<dbReference type="PROSITE" id="PS51257">
    <property type="entry name" value="PROKAR_LIPOPROTEIN"/>
    <property type="match status" value="1"/>
</dbReference>
<dbReference type="AlphaFoldDB" id="A0A3A8ETK0"/>
<dbReference type="OrthoDB" id="6705100at2"/>
<organism evidence="2 3">
    <name type="scientific">Acinetobacter rongchengensis</name>
    <dbReference type="NCBI Taxonomy" id="2419601"/>
    <lineage>
        <taxon>Bacteria</taxon>
        <taxon>Pseudomonadati</taxon>
        <taxon>Pseudomonadota</taxon>
        <taxon>Gammaproteobacteria</taxon>
        <taxon>Moraxellales</taxon>
        <taxon>Moraxellaceae</taxon>
        <taxon>Acinetobacter</taxon>
    </lineage>
</organism>
<reference evidence="2 3" key="1">
    <citation type="submission" date="2018-09" db="EMBL/GenBank/DDBJ databases">
        <title>The draft genome of Acinetobacter spp. strains.</title>
        <authorList>
            <person name="Qin J."/>
            <person name="Feng Y."/>
            <person name="Zong Z."/>
        </authorList>
    </citation>
    <scope>NUCLEOTIDE SEQUENCE [LARGE SCALE GENOMIC DNA]</scope>
    <source>
        <strain evidence="2 3">WCHAc060115</strain>
    </source>
</reference>
<dbReference type="InterPro" id="IPR009739">
    <property type="entry name" value="LprI-like_N"/>
</dbReference>
<dbReference type="RefSeq" id="WP_120384016.1">
    <property type="nucleotide sequence ID" value="NZ_RAXT01000015.1"/>
</dbReference>
<comment type="caution">
    <text evidence="2">The sequence shown here is derived from an EMBL/GenBank/DDBJ whole genome shotgun (WGS) entry which is preliminary data.</text>
</comment>
<protein>
    <submittedName>
        <fullName evidence="2">DUF1311 domain-containing protein</fullName>
    </submittedName>
</protein>
<evidence type="ECO:0000313" key="2">
    <source>
        <dbReference type="EMBL" id="RKG37935.1"/>
    </source>
</evidence>
<evidence type="ECO:0000259" key="1">
    <source>
        <dbReference type="Pfam" id="PF07007"/>
    </source>
</evidence>
<dbReference type="EMBL" id="RAXT01000015">
    <property type="protein sequence ID" value="RKG37935.1"/>
    <property type="molecule type" value="Genomic_DNA"/>
</dbReference>
<accession>A0A3A8ETK0</accession>
<gene>
    <name evidence="2" type="ORF">D7V20_09300</name>
</gene>
<name>A0A3A8ETK0_9GAMM</name>
<dbReference type="Gene3D" id="1.20.1270.180">
    <property type="match status" value="1"/>
</dbReference>
<proteinExistence type="predicted"/>